<gene>
    <name evidence="2" type="ORF">HNQ41_001215</name>
</gene>
<feature type="transmembrane region" description="Helical" evidence="1">
    <location>
        <begin position="129"/>
        <end position="150"/>
    </location>
</feature>
<feature type="transmembrane region" description="Helical" evidence="1">
    <location>
        <begin position="6"/>
        <end position="23"/>
    </location>
</feature>
<keyword evidence="3" id="KW-1185">Reference proteome</keyword>
<feature type="transmembrane region" description="Helical" evidence="1">
    <location>
        <begin position="162"/>
        <end position="192"/>
    </location>
</feature>
<proteinExistence type="predicted"/>
<name>A0A840QNU1_9BACI</name>
<feature type="transmembrane region" description="Helical" evidence="1">
    <location>
        <begin position="39"/>
        <end position="59"/>
    </location>
</feature>
<evidence type="ECO:0000313" key="3">
    <source>
        <dbReference type="Proteomes" id="UP000551878"/>
    </source>
</evidence>
<evidence type="ECO:0008006" key="4">
    <source>
        <dbReference type="Google" id="ProtNLM"/>
    </source>
</evidence>
<accession>A0A840QNU1</accession>
<keyword evidence="1" id="KW-0812">Transmembrane</keyword>
<organism evidence="2 3">
    <name type="scientific">Texcoconibacillus texcoconensis</name>
    <dbReference type="NCBI Taxonomy" id="1095777"/>
    <lineage>
        <taxon>Bacteria</taxon>
        <taxon>Bacillati</taxon>
        <taxon>Bacillota</taxon>
        <taxon>Bacilli</taxon>
        <taxon>Bacillales</taxon>
        <taxon>Bacillaceae</taxon>
        <taxon>Texcoconibacillus</taxon>
    </lineage>
</organism>
<dbReference type="Proteomes" id="UP000551878">
    <property type="component" value="Unassembled WGS sequence"/>
</dbReference>
<comment type="caution">
    <text evidence="2">The sequence shown here is derived from an EMBL/GenBank/DDBJ whole genome shotgun (WGS) entry which is preliminary data.</text>
</comment>
<evidence type="ECO:0000256" key="1">
    <source>
        <dbReference type="SAM" id="Phobius"/>
    </source>
</evidence>
<keyword evidence="1" id="KW-1133">Transmembrane helix</keyword>
<protein>
    <recommendedName>
        <fullName evidence="4">UDP-N-acetylmuramyl pentapeptide phosphotransferase</fullName>
    </recommendedName>
</protein>
<reference evidence="2 3" key="1">
    <citation type="submission" date="2020-08" db="EMBL/GenBank/DDBJ databases">
        <title>Genomic Encyclopedia of Type Strains, Phase IV (KMG-IV): sequencing the most valuable type-strain genomes for metagenomic binning, comparative biology and taxonomic classification.</title>
        <authorList>
            <person name="Goeker M."/>
        </authorList>
    </citation>
    <scope>NUCLEOTIDE SEQUENCE [LARGE SCALE GENOMIC DNA]</scope>
    <source>
        <strain evidence="2 3">DSM 24696</strain>
    </source>
</reference>
<dbReference type="RefSeq" id="WP_184663498.1">
    <property type="nucleotide sequence ID" value="NZ_JACHHB010000004.1"/>
</dbReference>
<feature type="transmembrane region" description="Helical" evidence="1">
    <location>
        <begin position="103"/>
        <end position="123"/>
    </location>
</feature>
<evidence type="ECO:0000313" key="2">
    <source>
        <dbReference type="EMBL" id="MBB5173052.1"/>
    </source>
</evidence>
<dbReference type="EMBL" id="JACHHB010000004">
    <property type="protein sequence ID" value="MBB5173052.1"/>
    <property type="molecule type" value="Genomic_DNA"/>
</dbReference>
<dbReference type="AlphaFoldDB" id="A0A840QNU1"/>
<sequence>MEVQAWYLVLIWPIFYFVHLFFYKRKWYNLNFRGEKSTYSLGISLYFSVALASTLAVISGMSLSALVYLTVVTLLGLFDDLYGSDVAKGVKGHVLYCLDHGTVTTGIVKLVGLPIAAFVYLFSRFEGQLNVAVLLALLNFTLFPHVVNLFDTRPLRSFKLFMIFLFIVICFYIPDFSWFFVFVITLVIWAGLEMYERAMLGDNGAALIGGGMGLLSLLVPFSVQIVFLLIAFLLTVAAERMSFHKIIEKRPFLQRIDQIGRRRVFQKH</sequence>
<feature type="transmembrane region" description="Helical" evidence="1">
    <location>
        <begin position="212"/>
        <end position="237"/>
    </location>
</feature>
<keyword evidence="1" id="KW-0472">Membrane</keyword>